<dbReference type="PANTHER" id="PTHR23502:SF5">
    <property type="entry name" value="QUINIDINE RESISTANCE PROTEIN 3"/>
    <property type="match status" value="1"/>
</dbReference>
<dbReference type="Gene3D" id="1.20.1720.10">
    <property type="entry name" value="Multidrug resistance protein D"/>
    <property type="match status" value="1"/>
</dbReference>
<organism evidence="8 9">
    <name type="scientific">Suillus placidus</name>
    <dbReference type="NCBI Taxonomy" id="48579"/>
    <lineage>
        <taxon>Eukaryota</taxon>
        <taxon>Fungi</taxon>
        <taxon>Dikarya</taxon>
        <taxon>Basidiomycota</taxon>
        <taxon>Agaricomycotina</taxon>
        <taxon>Agaricomycetes</taxon>
        <taxon>Agaricomycetidae</taxon>
        <taxon>Boletales</taxon>
        <taxon>Suillineae</taxon>
        <taxon>Suillaceae</taxon>
        <taxon>Suillus</taxon>
    </lineage>
</organism>
<evidence type="ECO:0000256" key="1">
    <source>
        <dbReference type="ARBA" id="ARBA00004141"/>
    </source>
</evidence>
<feature type="transmembrane region" description="Helical" evidence="6">
    <location>
        <begin position="181"/>
        <end position="204"/>
    </location>
</feature>
<dbReference type="Pfam" id="PF07690">
    <property type="entry name" value="MFS_1"/>
    <property type="match status" value="1"/>
</dbReference>
<feature type="region of interest" description="Disordered" evidence="5">
    <location>
        <begin position="1"/>
        <end position="22"/>
    </location>
</feature>
<protein>
    <submittedName>
        <fullName evidence="8">Vacuolar DHA amino acid exporter</fullName>
    </submittedName>
</protein>
<gene>
    <name evidence="8" type="ORF">EV702DRAFT_733223</name>
</gene>
<feature type="transmembrane region" description="Helical" evidence="6">
    <location>
        <begin position="474"/>
        <end position="491"/>
    </location>
</feature>
<evidence type="ECO:0000256" key="5">
    <source>
        <dbReference type="SAM" id="MobiDB-lite"/>
    </source>
</evidence>
<feature type="transmembrane region" description="Helical" evidence="6">
    <location>
        <begin position="324"/>
        <end position="343"/>
    </location>
</feature>
<keyword evidence="3 6" id="KW-1133">Transmembrane helix</keyword>
<dbReference type="InterPro" id="IPR036259">
    <property type="entry name" value="MFS_trans_sf"/>
</dbReference>
<dbReference type="OrthoDB" id="2585655at2759"/>
<reference evidence="8" key="1">
    <citation type="journal article" date="2020" name="New Phytol.">
        <title>Comparative genomics reveals dynamic genome evolution in host specialist ectomycorrhizal fungi.</title>
        <authorList>
            <person name="Lofgren L.A."/>
            <person name="Nguyen N.H."/>
            <person name="Vilgalys R."/>
            <person name="Ruytinx J."/>
            <person name="Liao H.L."/>
            <person name="Branco S."/>
            <person name="Kuo A."/>
            <person name="LaButti K."/>
            <person name="Lipzen A."/>
            <person name="Andreopoulos W."/>
            <person name="Pangilinan J."/>
            <person name="Riley R."/>
            <person name="Hundley H."/>
            <person name="Na H."/>
            <person name="Barry K."/>
            <person name="Grigoriev I.V."/>
            <person name="Stajich J.E."/>
            <person name="Kennedy P.G."/>
        </authorList>
    </citation>
    <scope>NUCLEOTIDE SEQUENCE</scope>
    <source>
        <strain evidence="8">DOB743</strain>
    </source>
</reference>
<keyword evidence="2 6" id="KW-0812">Transmembrane</keyword>
<sequence length="532" mass="57919">MASLTVAKAGSEPKTPCQKSGVKAFTDSNDTIDIEHVPVNDDPRQWSRTRKTITLCIISLAAMVSALASNIQNPSNFLIEEDLHATSSQISWTLAAFQLIQGNFPLLWSAASEIKGRKPVYLVASAIFVVGNAALALSKTIEVMIGMRALQAAGSCAVMAISAATLADIYEPHERGTMMGIFYAAPLLGPALGPILGGSLSQAFSWRASFYFLLICGGIIFLSFLILFKDTYRRERSLTYRSALQRLHTSREPVQSSSKSTITGHESNKDQTSVKDTEKQLQLNVSDDNSVVTSTLGLDDVRLSINDINPFPPYFQILSRKNNVLILTANGLVFGFTYCLSYTCARTLANTYGYNAFSVGLVLLCLGVGSIAGSVIGGRWSDRVLAKMMEANGGKWYAEMRLESSTLGMLWLPLAVIGYAWVCEKHVNVAVICILLVLIGFSSIWMYTSTLAYLVDANPGRSCTAVATNSSFRGSLAFISVMIAVPLQNALGDGGLYTVWACILVVTELLVILVLRKGESWRREGEERELKY</sequence>
<proteinExistence type="predicted"/>
<dbReference type="SUPFAM" id="SSF103473">
    <property type="entry name" value="MFS general substrate transporter"/>
    <property type="match status" value="1"/>
</dbReference>
<feature type="compositionally biased region" description="Basic and acidic residues" evidence="5">
    <location>
        <begin position="266"/>
        <end position="276"/>
    </location>
</feature>
<keyword evidence="4 6" id="KW-0472">Membrane</keyword>
<feature type="transmembrane region" description="Helical" evidence="6">
    <location>
        <begin position="210"/>
        <end position="228"/>
    </location>
</feature>
<comment type="subcellular location">
    <subcellularLocation>
        <location evidence="1">Membrane</location>
        <topology evidence="1">Multi-pass membrane protein</topology>
    </subcellularLocation>
</comment>
<dbReference type="PROSITE" id="PS50850">
    <property type="entry name" value="MFS"/>
    <property type="match status" value="1"/>
</dbReference>
<name>A0A9P7A2Q7_9AGAM</name>
<feature type="domain" description="Major facilitator superfamily (MFS) profile" evidence="7">
    <location>
        <begin position="54"/>
        <end position="519"/>
    </location>
</feature>
<dbReference type="AlphaFoldDB" id="A0A9P7A2Q7"/>
<feature type="transmembrane region" description="Helical" evidence="6">
    <location>
        <begin position="355"/>
        <end position="381"/>
    </location>
</feature>
<accession>A0A9P7A2Q7</accession>
<evidence type="ECO:0000256" key="2">
    <source>
        <dbReference type="ARBA" id="ARBA00022692"/>
    </source>
</evidence>
<evidence type="ECO:0000313" key="9">
    <source>
        <dbReference type="Proteomes" id="UP000714275"/>
    </source>
</evidence>
<evidence type="ECO:0000259" key="7">
    <source>
        <dbReference type="PROSITE" id="PS50850"/>
    </source>
</evidence>
<dbReference type="InterPro" id="IPR020846">
    <property type="entry name" value="MFS_dom"/>
</dbReference>
<feature type="transmembrane region" description="Helical" evidence="6">
    <location>
        <begin position="402"/>
        <end position="422"/>
    </location>
</feature>
<dbReference type="InterPro" id="IPR011701">
    <property type="entry name" value="MFS"/>
</dbReference>
<evidence type="ECO:0000256" key="4">
    <source>
        <dbReference type="ARBA" id="ARBA00023136"/>
    </source>
</evidence>
<feature type="transmembrane region" description="Helical" evidence="6">
    <location>
        <begin position="428"/>
        <end position="454"/>
    </location>
</feature>
<feature type="region of interest" description="Disordered" evidence="5">
    <location>
        <begin position="249"/>
        <end position="276"/>
    </location>
</feature>
<comment type="caution">
    <text evidence="8">The sequence shown here is derived from an EMBL/GenBank/DDBJ whole genome shotgun (WGS) entry which is preliminary data.</text>
</comment>
<feature type="transmembrane region" description="Helical" evidence="6">
    <location>
        <begin position="120"/>
        <end position="137"/>
    </location>
</feature>
<dbReference type="Gene3D" id="1.20.1250.20">
    <property type="entry name" value="MFS general substrate transporter like domains"/>
    <property type="match status" value="1"/>
</dbReference>
<feature type="transmembrane region" description="Helical" evidence="6">
    <location>
        <begin position="89"/>
        <end position="108"/>
    </location>
</feature>
<feature type="compositionally biased region" description="Polar residues" evidence="5">
    <location>
        <begin position="252"/>
        <end position="265"/>
    </location>
</feature>
<keyword evidence="9" id="KW-1185">Reference proteome</keyword>
<dbReference type="Proteomes" id="UP000714275">
    <property type="component" value="Unassembled WGS sequence"/>
</dbReference>
<feature type="transmembrane region" description="Helical" evidence="6">
    <location>
        <begin position="497"/>
        <end position="515"/>
    </location>
</feature>
<dbReference type="PANTHER" id="PTHR23502">
    <property type="entry name" value="MAJOR FACILITATOR SUPERFAMILY"/>
    <property type="match status" value="1"/>
</dbReference>
<evidence type="ECO:0000313" key="8">
    <source>
        <dbReference type="EMBL" id="KAG1780672.1"/>
    </source>
</evidence>
<evidence type="ECO:0000256" key="3">
    <source>
        <dbReference type="ARBA" id="ARBA00022989"/>
    </source>
</evidence>
<evidence type="ECO:0000256" key="6">
    <source>
        <dbReference type="SAM" id="Phobius"/>
    </source>
</evidence>
<dbReference type="GO" id="GO:0005886">
    <property type="term" value="C:plasma membrane"/>
    <property type="evidence" value="ECO:0007669"/>
    <property type="project" value="TreeGrafter"/>
</dbReference>
<dbReference type="GO" id="GO:0022857">
    <property type="term" value="F:transmembrane transporter activity"/>
    <property type="evidence" value="ECO:0007669"/>
    <property type="project" value="InterPro"/>
</dbReference>
<dbReference type="EMBL" id="JABBWD010000008">
    <property type="protein sequence ID" value="KAG1780672.1"/>
    <property type="molecule type" value="Genomic_DNA"/>
</dbReference>
<feature type="transmembrane region" description="Helical" evidence="6">
    <location>
        <begin position="149"/>
        <end position="169"/>
    </location>
</feature>
<feature type="transmembrane region" description="Helical" evidence="6">
    <location>
        <begin position="52"/>
        <end position="69"/>
    </location>
</feature>